<keyword evidence="1" id="KW-0732">Signal</keyword>
<dbReference type="AlphaFoldDB" id="A0A8T4II59"/>
<organism evidence="2 3">
    <name type="scientific">Stakelama marina</name>
    <dbReference type="NCBI Taxonomy" id="2826939"/>
    <lineage>
        <taxon>Bacteria</taxon>
        <taxon>Pseudomonadati</taxon>
        <taxon>Pseudomonadota</taxon>
        <taxon>Alphaproteobacteria</taxon>
        <taxon>Sphingomonadales</taxon>
        <taxon>Sphingomonadaceae</taxon>
        <taxon>Stakelama</taxon>
    </lineage>
</organism>
<dbReference type="SUPFAM" id="SSF56954">
    <property type="entry name" value="Outer membrane efflux proteins (OEP)"/>
    <property type="match status" value="1"/>
</dbReference>
<reference evidence="2" key="1">
    <citation type="submission" date="2021-04" db="EMBL/GenBank/DDBJ databases">
        <title>Ouciella asimina sp. nov., isolated from the surface seawater in the hydrothermal field of Okinawa Trough.</title>
        <authorList>
            <person name="Shuang W."/>
        </authorList>
    </citation>
    <scope>NUCLEOTIDE SEQUENCE</scope>
    <source>
        <strain evidence="2">LXI357</strain>
    </source>
</reference>
<name>A0A8T4II59_9SPHN</name>
<comment type="caution">
    <text evidence="2">The sequence shown here is derived from an EMBL/GenBank/DDBJ whole genome shotgun (WGS) entry which is preliminary data.</text>
</comment>
<gene>
    <name evidence="2" type="ORF">J7S20_09690</name>
</gene>
<keyword evidence="3" id="KW-1185">Reference proteome</keyword>
<evidence type="ECO:0000313" key="2">
    <source>
        <dbReference type="EMBL" id="MBR0552775.1"/>
    </source>
</evidence>
<feature type="signal peptide" evidence="1">
    <location>
        <begin position="1"/>
        <end position="29"/>
    </location>
</feature>
<dbReference type="PANTHER" id="PTHR30203:SF24">
    <property type="entry name" value="BLR4935 PROTEIN"/>
    <property type="match status" value="1"/>
</dbReference>
<sequence>MKNPMQGAAARLAITVGMAAVVQTTPASAQSLTFGQAVERAEGDAPSVEARSEQAAAARRSAVAADQLPDPTIDLDFNDFRLTQAAPVTPNGYVRQTIGVRQEFPNLKKRHARADRAAADITAADAREAVAVREARLGAALAWVDLYFAQKRLDILAKLESDIGDLQKTMGARLASGSATGAEAFDPDILAAKLADRRSEREAAISKARAELRRWTGIAAPQVEGRPPATEIDSTALAARIDTLPSLRVRDAAIGQAQADVRLARAEKHPDWALKASFAHRQPRFGNFVSVGVSIDLPLFAGKRQDPVIDARLGDEQAARLERIDAERQARAALSSDLADYRMRREQYERARDTLVPLSKKRAVVAQESYAAGRLDLGAALNQTIALADAEIDLLEREAALKRVAVQILFAYTGDAK</sequence>
<protein>
    <submittedName>
        <fullName evidence="2">TolC family protein</fullName>
    </submittedName>
</protein>
<dbReference type="PANTHER" id="PTHR30203">
    <property type="entry name" value="OUTER MEMBRANE CATION EFFLUX PROTEIN"/>
    <property type="match status" value="1"/>
</dbReference>
<evidence type="ECO:0000256" key="1">
    <source>
        <dbReference type="SAM" id="SignalP"/>
    </source>
</evidence>
<dbReference type="InterPro" id="IPR010131">
    <property type="entry name" value="MdtP/NodT-like"/>
</dbReference>
<proteinExistence type="predicted"/>
<feature type="chain" id="PRO_5035864639" evidence="1">
    <location>
        <begin position="30"/>
        <end position="417"/>
    </location>
</feature>
<accession>A0A8T4II59</accession>
<dbReference type="Gene3D" id="1.20.1600.10">
    <property type="entry name" value="Outer membrane efflux proteins (OEP)"/>
    <property type="match status" value="1"/>
</dbReference>
<dbReference type="EMBL" id="JAGRQC010000002">
    <property type="protein sequence ID" value="MBR0552775.1"/>
    <property type="molecule type" value="Genomic_DNA"/>
</dbReference>
<evidence type="ECO:0000313" key="3">
    <source>
        <dbReference type="Proteomes" id="UP000676996"/>
    </source>
</evidence>
<dbReference type="GO" id="GO:0015562">
    <property type="term" value="F:efflux transmembrane transporter activity"/>
    <property type="evidence" value="ECO:0007669"/>
    <property type="project" value="InterPro"/>
</dbReference>
<dbReference type="Proteomes" id="UP000676996">
    <property type="component" value="Unassembled WGS sequence"/>
</dbReference>
<dbReference type="RefSeq" id="WP_284054009.1">
    <property type="nucleotide sequence ID" value="NZ_JAGRQC010000002.1"/>
</dbReference>